<dbReference type="GO" id="GO:0055087">
    <property type="term" value="C:Ski complex"/>
    <property type="evidence" value="ECO:0007669"/>
    <property type="project" value="TreeGrafter"/>
</dbReference>
<keyword evidence="4" id="KW-0067">ATP-binding</keyword>
<feature type="region of interest" description="Disordered" evidence="5">
    <location>
        <begin position="273"/>
        <end position="424"/>
    </location>
</feature>
<dbReference type="GO" id="GO:0016787">
    <property type="term" value="F:hydrolase activity"/>
    <property type="evidence" value="ECO:0007669"/>
    <property type="project" value="UniProtKB-KW"/>
</dbReference>
<dbReference type="Gene3D" id="3.40.50.300">
    <property type="entry name" value="P-loop containing nucleotide triphosphate hydrolases"/>
    <property type="match status" value="1"/>
</dbReference>
<evidence type="ECO:0000256" key="2">
    <source>
        <dbReference type="ARBA" id="ARBA00022801"/>
    </source>
</evidence>
<evidence type="ECO:0000256" key="4">
    <source>
        <dbReference type="ARBA" id="ARBA00022840"/>
    </source>
</evidence>
<keyword evidence="7" id="KW-1185">Reference proteome</keyword>
<feature type="compositionally biased region" description="Acidic residues" evidence="5">
    <location>
        <begin position="323"/>
        <end position="362"/>
    </location>
</feature>
<dbReference type="InterPro" id="IPR027417">
    <property type="entry name" value="P-loop_NTPase"/>
</dbReference>
<dbReference type="EMBL" id="SDOX01000122">
    <property type="protein sequence ID" value="TFJ81855.1"/>
    <property type="molecule type" value="Genomic_DNA"/>
</dbReference>
<feature type="compositionally biased region" description="Low complexity" evidence="5">
    <location>
        <begin position="204"/>
        <end position="216"/>
    </location>
</feature>
<name>A0A4D9CWH2_9STRA</name>
<feature type="compositionally biased region" description="Basic and acidic residues" evidence="5">
    <location>
        <begin position="379"/>
        <end position="394"/>
    </location>
</feature>
<evidence type="ECO:0000256" key="3">
    <source>
        <dbReference type="ARBA" id="ARBA00022806"/>
    </source>
</evidence>
<feature type="compositionally biased region" description="Pro residues" evidence="5">
    <location>
        <begin position="286"/>
        <end position="308"/>
    </location>
</feature>
<gene>
    <name evidence="6" type="ORF">NSK_007102</name>
</gene>
<dbReference type="PANTHER" id="PTHR12131:SF1">
    <property type="entry name" value="ATP-DEPENDENT RNA HELICASE SUPV3L1, MITOCHONDRIAL-RELATED"/>
    <property type="match status" value="1"/>
</dbReference>
<evidence type="ECO:0000313" key="6">
    <source>
        <dbReference type="EMBL" id="TFJ81855.1"/>
    </source>
</evidence>
<feature type="compositionally biased region" description="Low complexity" evidence="5">
    <location>
        <begin position="397"/>
        <end position="410"/>
    </location>
</feature>
<keyword evidence="2" id="KW-0378">Hydrolase</keyword>
<evidence type="ECO:0008006" key="8">
    <source>
        <dbReference type="Google" id="ProtNLM"/>
    </source>
</evidence>
<keyword evidence="1" id="KW-0547">Nucleotide-binding</keyword>
<evidence type="ECO:0000256" key="5">
    <source>
        <dbReference type="SAM" id="MobiDB-lite"/>
    </source>
</evidence>
<dbReference type="AlphaFoldDB" id="A0A4D9CWH2"/>
<reference evidence="6 7" key="1">
    <citation type="submission" date="2019-01" db="EMBL/GenBank/DDBJ databases">
        <title>Nuclear Genome Assembly of the Microalgal Biofuel strain Nannochloropsis salina CCMP1776.</title>
        <authorList>
            <person name="Hovde B."/>
        </authorList>
    </citation>
    <scope>NUCLEOTIDE SEQUENCE [LARGE SCALE GENOMIC DNA]</scope>
    <source>
        <strain evidence="6 7">CCMP1776</strain>
    </source>
</reference>
<dbReference type="GO" id="GO:0004386">
    <property type="term" value="F:helicase activity"/>
    <property type="evidence" value="ECO:0007669"/>
    <property type="project" value="UniProtKB-KW"/>
</dbReference>
<sequence>MPPILLEDAAIDALFTEVEACAREDDGEVHPLPVRLLQDSVSGEMVALPPATAQAGDGSYFFERIAATTTPFGLPVPSARELLMERYLEIEALLDDMIDACEGGRPDTKLWTRSYYTSALETVLISPSRATLVADDPDLVAAGLDPTGAWYGKTVREVPAEGGEEGGEEEAAETGAGVGIAVHRRTKLGGLGRLKDYSKRRAETPNPWAAPATAAEGGDPQSRSREAVERGLRVLRLSEEEMEQTRAAAPSVPLLHVPPGVFFVKGLQAHDVQRQRGGEEMALPPGRSPNPPSPPSSPPEADPPPLPPGGRAGSSSFRVQELMYDEEEDFDDLLEEEEEEEEEEEGEQGEGGEGGEEEELDLKDDVLYGKGAEGGKGGGEGREGEREGGRDVEKLVGPAAGPARSSRPPGKYATPAPSSLPPSPPPSWVVTARLDVSDFSALVPRMAMTYPFPLDDFQKQAVARLERGENVFVAAHTSAGKTVVAEYAIGPSYPPSLPPSMPLSPLSSHFPLYHLSCFYNTTSGIQPQ</sequence>
<dbReference type="PANTHER" id="PTHR12131">
    <property type="entry name" value="ATP-DEPENDENT RNA AND DNA HELICASE"/>
    <property type="match status" value="1"/>
</dbReference>
<dbReference type="GO" id="GO:0070478">
    <property type="term" value="P:nuclear-transcribed mRNA catabolic process, 3'-5' exonucleolytic nonsense-mediated decay"/>
    <property type="evidence" value="ECO:0007669"/>
    <property type="project" value="TreeGrafter"/>
</dbReference>
<dbReference type="InterPro" id="IPR050699">
    <property type="entry name" value="RNA-DNA_Helicase"/>
</dbReference>
<dbReference type="OrthoDB" id="64767at2759"/>
<dbReference type="GO" id="GO:0005524">
    <property type="term" value="F:ATP binding"/>
    <property type="evidence" value="ECO:0007669"/>
    <property type="project" value="UniProtKB-KW"/>
</dbReference>
<feature type="region of interest" description="Disordered" evidence="5">
    <location>
        <begin position="196"/>
        <end position="228"/>
    </location>
</feature>
<evidence type="ECO:0000313" key="7">
    <source>
        <dbReference type="Proteomes" id="UP000355283"/>
    </source>
</evidence>
<keyword evidence="3" id="KW-0347">Helicase</keyword>
<evidence type="ECO:0000256" key="1">
    <source>
        <dbReference type="ARBA" id="ARBA00022741"/>
    </source>
</evidence>
<proteinExistence type="predicted"/>
<dbReference type="SUPFAM" id="SSF52540">
    <property type="entry name" value="P-loop containing nucleoside triphosphate hydrolases"/>
    <property type="match status" value="1"/>
</dbReference>
<dbReference type="Proteomes" id="UP000355283">
    <property type="component" value="Unassembled WGS sequence"/>
</dbReference>
<accession>A0A4D9CWH2</accession>
<protein>
    <recommendedName>
        <fullName evidence="8">DEAD/DEAH box helicase domain-containing protein</fullName>
    </recommendedName>
</protein>
<organism evidence="6 7">
    <name type="scientific">Nannochloropsis salina CCMP1776</name>
    <dbReference type="NCBI Taxonomy" id="1027361"/>
    <lineage>
        <taxon>Eukaryota</taxon>
        <taxon>Sar</taxon>
        <taxon>Stramenopiles</taxon>
        <taxon>Ochrophyta</taxon>
        <taxon>Eustigmatophyceae</taxon>
        <taxon>Eustigmatales</taxon>
        <taxon>Monodopsidaceae</taxon>
        <taxon>Microchloropsis</taxon>
        <taxon>Microchloropsis salina</taxon>
    </lineage>
</organism>
<comment type="caution">
    <text evidence="6">The sequence shown here is derived from an EMBL/GenBank/DDBJ whole genome shotgun (WGS) entry which is preliminary data.</text>
</comment>